<dbReference type="Gene3D" id="1.10.1270.10">
    <property type="entry name" value="TrpR-like"/>
    <property type="match status" value="1"/>
</dbReference>
<sequence>MPRFSVYTDPKKLSIFIHRFWDVITLLEERVEVIAFFTDLLTPTEVRMLAKRLQIADMLAKGYKYEDIKNYTRVTVQTISHVNNKLQFGENGLIKILQKLGKIDKARQDKIEGKRSIFSQPPGLGRMAGDLVTLGARGVEKVIRNQKKIRSVKGVK</sequence>
<protein>
    <submittedName>
        <fullName evidence="1">Uncharacterized protein</fullName>
    </submittedName>
</protein>
<dbReference type="GO" id="GO:0003700">
    <property type="term" value="F:DNA-binding transcription factor activity"/>
    <property type="evidence" value="ECO:0007669"/>
    <property type="project" value="InterPro"/>
</dbReference>
<dbReference type="AlphaFoldDB" id="A0A1F5JQ46"/>
<dbReference type="InterPro" id="IPR010921">
    <property type="entry name" value="Trp_repressor/repl_initiator"/>
</dbReference>
<accession>A0A1F5JQ46</accession>
<dbReference type="STRING" id="1797768.A3C59_03265"/>
<evidence type="ECO:0000313" key="1">
    <source>
        <dbReference type="EMBL" id="OGE30709.1"/>
    </source>
</evidence>
<dbReference type="PANTHER" id="PTHR40080">
    <property type="entry name" value="LMO1763 PROTEIN"/>
    <property type="match status" value="1"/>
</dbReference>
<proteinExistence type="predicted"/>
<dbReference type="NCBIfam" id="TIGR02531">
    <property type="entry name" value="yecD_yerC"/>
    <property type="match status" value="1"/>
</dbReference>
<dbReference type="Pfam" id="PF01371">
    <property type="entry name" value="Trp_repressor"/>
    <property type="match status" value="1"/>
</dbReference>
<dbReference type="InterPro" id="IPR000831">
    <property type="entry name" value="Trp_repress"/>
</dbReference>
<dbReference type="Proteomes" id="UP000176902">
    <property type="component" value="Unassembled WGS sequence"/>
</dbReference>
<reference evidence="1 2" key="1">
    <citation type="journal article" date="2016" name="Nat. Commun.">
        <title>Thousands of microbial genomes shed light on interconnected biogeochemical processes in an aquifer system.</title>
        <authorList>
            <person name="Anantharaman K."/>
            <person name="Brown C.T."/>
            <person name="Hug L.A."/>
            <person name="Sharon I."/>
            <person name="Castelle C.J."/>
            <person name="Probst A.J."/>
            <person name="Thomas B.C."/>
            <person name="Singh A."/>
            <person name="Wilkins M.J."/>
            <person name="Karaoz U."/>
            <person name="Brodie E.L."/>
            <person name="Williams K.H."/>
            <person name="Hubbard S.S."/>
            <person name="Banfield J.F."/>
        </authorList>
    </citation>
    <scope>NUCLEOTIDE SEQUENCE [LARGE SCALE GENOMIC DNA]</scope>
</reference>
<name>A0A1F5JQ46_9BACT</name>
<evidence type="ECO:0000313" key="2">
    <source>
        <dbReference type="Proteomes" id="UP000176902"/>
    </source>
</evidence>
<dbReference type="GO" id="GO:0043565">
    <property type="term" value="F:sequence-specific DNA binding"/>
    <property type="evidence" value="ECO:0007669"/>
    <property type="project" value="InterPro"/>
</dbReference>
<dbReference type="SUPFAM" id="SSF48295">
    <property type="entry name" value="TrpR-like"/>
    <property type="match status" value="1"/>
</dbReference>
<dbReference type="EMBL" id="MFCV01000044">
    <property type="protein sequence ID" value="OGE30709.1"/>
    <property type="molecule type" value="Genomic_DNA"/>
</dbReference>
<comment type="caution">
    <text evidence="1">The sequence shown here is derived from an EMBL/GenBank/DDBJ whole genome shotgun (WGS) entry which is preliminary data.</text>
</comment>
<dbReference type="InterPro" id="IPR013368">
    <property type="entry name" value="YecD_YerC"/>
</dbReference>
<gene>
    <name evidence="1" type="ORF">A3C59_03265</name>
</gene>
<dbReference type="PANTHER" id="PTHR40080:SF1">
    <property type="entry name" value="TRPR-LIKE PROTEIN YERC_YECD"/>
    <property type="match status" value="1"/>
</dbReference>
<organism evidence="1 2">
    <name type="scientific">Candidatus Daviesbacteria bacterium RIFCSPHIGHO2_02_FULL_36_13</name>
    <dbReference type="NCBI Taxonomy" id="1797768"/>
    <lineage>
        <taxon>Bacteria</taxon>
        <taxon>Candidatus Daviesiibacteriota</taxon>
    </lineage>
</organism>
<dbReference type="InterPro" id="IPR038116">
    <property type="entry name" value="TrpR-like_sf"/>
</dbReference>